<dbReference type="Pfam" id="PF04055">
    <property type="entry name" value="Radical_SAM"/>
    <property type="match status" value="1"/>
</dbReference>
<evidence type="ECO:0000313" key="9">
    <source>
        <dbReference type="Proteomes" id="UP000243739"/>
    </source>
</evidence>
<protein>
    <submittedName>
        <fullName evidence="8">B12-binding domain-containing radical SAM protein</fullName>
    </submittedName>
</protein>
<dbReference type="SUPFAM" id="SSF102114">
    <property type="entry name" value="Radical SAM enzymes"/>
    <property type="match status" value="1"/>
</dbReference>
<dbReference type="GO" id="GO:0031419">
    <property type="term" value="F:cobalamin binding"/>
    <property type="evidence" value="ECO:0007669"/>
    <property type="project" value="InterPro"/>
</dbReference>
<keyword evidence="4" id="KW-0408">Iron</keyword>
<dbReference type="SFLD" id="SFLDG01123">
    <property type="entry name" value="methyltransferase_(Class_B)"/>
    <property type="match status" value="1"/>
</dbReference>
<reference evidence="8 9" key="1">
    <citation type="submission" date="2016-09" db="EMBL/GenBank/DDBJ databases">
        <title>Draft genome sequence for the type strain of Vulcanibacillus modesticaldus BR, a strictly anaerobic, moderately thermophilic, and nitrate-reducing bacterium from deep sea-hydrothermal vents of the Mid-Atlantic Ridge.</title>
        <authorList>
            <person name="Abin C.A."/>
            <person name="Hollibaugh J.T."/>
        </authorList>
    </citation>
    <scope>NUCLEOTIDE SEQUENCE [LARGE SCALE GENOMIC DNA]</scope>
    <source>
        <strain evidence="8 9">BR</strain>
    </source>
</reference>
<dbReference type="InterPro" id="IPR051198">
    <property type="entry name" value="BchE-like"/>
</dbReference>
<dbReference type="PANTHER" id="PTHR43409:SF16">
    <property type="entry name" value="SLR0320 PROTEIN"/>
    <property type="match status" value="1"/>
</dbReference>
<keyword evidence="3" id="KW-0479">Metal-binding</keyword>
<dbReference type="GO" id="GO:0003824">
    <property type="term" value="F:catalytic activity"/>
    <property type="evidence" value="ECO:0007669"/>
    <property type="project" value="InterPro"/>
</dbReference>
<evidence type="ECO:0000256" key="1">
    <source>
        <dbReference type="ARBA" id="ARBA00001966"/>
    </source>
</evidence>
<dbReference type="OrthoDB" id="9801424at2"/>
<dbReference type="SFLD" id="SFLDG01082">
    <property type="entry name" value="B12-binding_domain_containing"/>
    <property type="match status" value="1"/>
</dbReference>
<dbReference type="PANTHER" id="PTHR43409">
    <property type="entry name" value="ANAEROBIC MAGNESIUM-PROTOPORPHYRIN IX MONOMETHYL ESTER CYCLASE-RELATED"/>
    <property type="match status" value="1"/>
</dbReference>
<evidence type="ECO:0000256" key="5">
    <source>
        <dbReference type="ARBA" id="ARBA00023014"/>
    </source>
</evidence>
<dbReference type="InterPro" id="IPR006158">
    <property type="entry name" value="Cobalamin-bd"/>
</dbReference>
<dbReference type="InterPro" id="IPR023404">
    <property type="entry name" value="rSAM_horseshoe"/>
</dbReference>
<feature type="domain" description="Radical SAM core" evidence="7">
    <location>
        <begin position="173"/>
        <end position="403"/>
    </location>
</feature>
<dbReference type="SUPFAM" id="SSF52242">
    <property type="entry name" value="Cobalamin (vitamin B12)-binding domain"/>
    <property type="match status" value="1"/>
</dbReference>
<evidence type="ECO:0000256" key="4">
    <source>
        <dbReference type="ARBA" id="ARBA00023004"/>
    </source>
</evidence>
<dbReference type="PROSITE" id="PS51332">
    <property type="entry name" value="B12_BINDING"/>
    <property type="match status" value="1"/>
</dbReference>
<dbReference type="AlphaFoldDB" id="A0A1D2YSU5"/>
<dbReference type="GO" id="GO:0051539">
    <property type="term" value="F:4 iron, 4 sulfur cluster binding"/>
    <property type="evidence" value="ECO:0007669"/>
    <property type="project" value="UniProtKB-KW"/>
</dbReference>
<dbReference type="CDD" id="cd02068">
    <property type="entry name" value="radical_SAM_B12_BD"/>
    <property type="match status" value="1"/>
</dbReference>
<sequence>MKIILTTLNAKYIHSSLALRYLKAYSQRDFKEIEIVEYSIKEPLMNILSELYQKQPDVIGFSCYIWNIEETIDLIKMLKKVMPEVKIVLGGPEVSYDIPYWFKRVREIDFIVYGEGEITFSQLLKAIEKETGYQSVFGVAYRNQDGYIINPPQEKANLDELPSPYNDLDDLRNLKDKIVYFEASRGCPYSCAYCLSSLETNVRYFTIERVKDDLLKIINSGVKTVKFVDRTFNLHKKFALEIFKFLIENHRGTVFQFEITADIMKPELIDFLVKNAPKGIFRFEIGVQSTNEHTNSLINRKQNFKRLSETVIKLKQNNNMDLHLDLIAGLPKEDYNSFKRTFNDVFALKPEELQLGFLKLLRGTAIWLEADKYGYVYMDKPPYEVLQNDVLTFKDVIRIKSMEDILEKYWNAHRMDKTVEYLINVEFNTPFDFFQEFGDYWSGKGWNRIGHQLEALFVRLRDFLLERNIKNLEFVLDLMKFDYFLNHKNKPRKTWWEFTISKQDQNQLIRELAEKPHLVSGEFENLDLNEKELHKHIMIDILKYDLEGYLKDGMIKEQRTLLIAYYNSPNFPKYFFKKLI</sequence>
<comment type="cofactor">
    <cofactor evidence="1">
        <name>[4Fe-4S] cluster</name>
        <dbReference type="ChEBI" id="CHEBI:49883"/>
    </cofactor>
</comment>
<dbReference type="RefSeq" id="WP_069657384.1">
    <property type="nucleotide sequence ID" value="NZ_MIJF01000056.1"/>
</dbReference>
<name>A0A1D2YSU5_9BACI</name>
<dbReference type="Pfam" id="PF02310">
    <property type="entry name" value="B12-binding"/>
    <property type="match status" value="1"/>
</dbReference>
<evidence type="ECO:0000256" key="2">
    <source>
        <dbReference type="ARBA" id="ARBA00022691"/>
    </source>
</evidence>
<keyword evidence="9" id="KW-1185">Reference proteome</keyword>
<dbReference type="STRING" id="337097.BHF71_03430"/>
<dbReference type="Gene3D" id="3.80.30.20">
    <property type="entry name" value="tm_1862 like domain"/>
    <property type="match status" value="1"/>
</dbReference>
<dbReference type="InterPro" id="IPR058240">
    <property type="entry name" value="rSAM_sf"/>
</dbReference>
<keyword evidence="2" id="KW-0949">S-adenosyl-L-methionine</keyword>
<organism evidence="8 9">
    <name type="scientific">Vulcanibacillus modesticaldus</name>
    <dbReference type="NCBI Taxonomy" id="337097"/>
    <lineage>
        <taxon>Bacteria</taxon>
        <taxon>Bacillati</taxon>
        <taxon>Bacillota</taxon>
        <taxon>Bacilli</taxon>
        <taxon>Bacillales</taxon>
        <taxon>Bacillaceae</taxon>
        <taxon>Vulcanibacillus</taxon>
    </lineage>
</organism>
<evidence type="ECO:0000313" key="8">
    <source>
        <dbReference type="EMBL" id="OEF98084.1"/>
    </source>
</evidence>
<proteinExistence type="predicted"/>
<evidence type="ECO:0000259" key="6">
    <source>
        <dbReference type="PROSITE" id="PS51332"/>
    </source>
</evidence>
<dbReference type="InterPro" id="IPR007197">
    <property type="entry name" value="rSAM"/>
</dbReference>
<dbReference type="Gene3D" id="3.40.50.280">
    <property type="entry name" value="Cobalamin-binding domain"/>
    <property type="match status" value="1"/>
</dbReference>
<dbReference type="Proteomes" id="UP000243739">
    <property type="component" value="Unassembled WGS sequence"/>
</dbReference>
<dbReference type="InterPro" id="IPR025288">
    <property type="entry name" value="DUF4080"/>
</dbReference>
<dbReference type="GO" id="GO:0046872">
    <property type="term" value="F:metal ion binding"/>
    <property type="evidence" value="ECO:0007669"/>
    <property type="project" value="UniProtKB-KW"/>
</dbReference>
<dbReference type="InterPro" id="IPR034466">
    <property type="entry name" value="Methyltransferase_Class_B"/>
</dbReference>
<dbReference type="EMBL" id="MIJF01000056">
    <property type="protein sequence ID" value="OEF98084.1"/>
    <property type="molecule type" value="Genomic_DNA"/>
</dbReference>
<dbReference type="InterPro" id="IPR036724">
    <property type="entry name" value="Cobalamin-bd_sf"/>
</dbReference>
<dbReference type="Pfam" id="PF13311">
    <property type="entry name" value="DUF4080"/>
    <property type="match status" value="1"/>
</dbReference>
<comment type="caution">
    <text evidence="8">The sequence shown here is derived from an EMBL/GenBank/DDBJ whole genome shotgun (WGS) entry which is preliminary data.</text>
</comment>
<dbReference type="SFLD" id="SFLDS00029">
    <property type="entry name" value="Radical_SAM"/>
    <property type="match status" value="1"/>
</dbReference>
<gene>
    <name evidence="8" type="ORF">BHF71_03430</name>
</gene>
<dbReference type="CDD" id="cd01335">
    <property type="entry name" value="Radical_SAM"/>
    <property type="match status" value="1"/>
</dbReference>
<dbReference type="InterPro" id="IPR006638">
    <property type="entry name" value="Elp3/MiaA/NifB-like_rSAM"/>
</dbReference>
<evidence type="ECO:0000259" key="7">
    <source>
        <dbReference type="PROSITE" id="PS51918"/>
    </source>
</evidence>
<feature type="domain" description="B12-binding" evidence="6">
    <location>
        <begin position="1"/>
        <end position="134"/>
    </location>
</feature>
<dbReference type="PROSITE" id="PS51918">
    <property type="entry name" value="RADICAL_SAM"/>
    <property type="match status" value="1"/>
</dbReference>
<accession>A0A1D2YSU5</accession>
<dbReference type="SMART" id="SM00729">
    <property type="entry name" value="Elp3"/>
    <property type="match status" value="1"/>
</dbReference>
<evidence type="ECO:0000256" key="3">
    <source>
        <dbReference type="ARBA" id="ARBA00022723"/>
    </source>
</evidence>
<keyword evidence="5" id="KW-0411">Iron-sulfur</keyword>
<dbReference type="GO" id="GO:0005829">
    <property type="term" value="C:cytosol"/>
    <property type="evidence" value="ECO:0007669"/>
    <property type="project" value="TreeGrafter"/>
</dbReference>